<comment type="caution">
    <text evidence="9">The sequence shown here is derived from an EMBL/GenBank/DDBJ whole genome shotgun (WGS) entry which is preliminary data.</text>
</comment>
<keyword evidence="3 7" id="KW-0732">Signal</keyword>
<dbReference type="NCBIfam" id="TIGR01167">
    <property type="entry name" value="LPXTG_anchor"/>
    <property type="match status" value="1"/>
</dbReference>
<feature type="chain" id="PRO_5006895146" evidence="7">
    <location>
        <begin position="27"/>
        <end position="482"/>
    </location>
</feature>
<evidence type="ECO:0000256" key="7">
    <source>
        <dbReference type="SAM" id="SignalP"/>
    </source>
</evidence>
<feature type="compositionally biased region" description="Pro residues" evidence="5">
    <location>
        <begin position="403"/>
        <end position="416"/>
    </location>
</feature>
<dbReference type="InterPro" id="IPR019931">
    <property type="entry name" value="LPXTG_anchor"/>
</dbReference>
<dbReference type="OrthoDB" id="7056364at2"/>
<proteinExistence type="predicted"/>
<name>A0A0V8RY68_9ACTO</name>
<keyword evidence="6" id="KW-0472">Membrane</keyword>
<feature type="transmembrane region" description="Helical" evidence="6">
    <location>
        <begin position="458"/>
        <end position="477"/>
    </location>
</feature>
<gene>
    <name evidence="9" type="ORF">APY09_01070</name>
</gene>
<evidence type="ECO:0000256" key="5">
    <source>
        <dbReference type="SAM" id="MobiDB-lite"/>
    </source>
</evidence>
<feature type="region of interest" description="Disordered" evidence="5">
    <location>
        <begin position="386"/>
        <end position="452"/>
    </location>
</feature>
<accession>A0A0V8RY68</accession>
<keyword evidence="1" id="KW-0134">Cell wall</keyword>
<sequence length="482" mass="50614">MRLSKKLVIAALGSATLVLNPLAALAAGPTIEDTDGPLVRIAISDTLNCSINYKGDRYNEFYNDNSTTDPADCGTFLAVGSELFGPGELNSRQARSMSAIAWTPVSQSKSGTGTQADPWVLTTVVRGGGFEITQTDTYSTGNDFYATTSSVKNISDVAQDFTLYHAADCYLQDDDYGFGEYDANTGTVICRAKDPETGGHSDRGRVEQFVPTTAGSNYYYGGFYEVWDKLKDRAPLPNMLAYADSNRDNGMAVSWTRTLEPNMTADYSLITSFSPKGQVALSSATCAVAQPGADSTATRTIGVTITNPNRDVKSVQTVIATLSDDATYVPQSASGAPEPTVAGKVLTFKDLELPANGSVKFSFLITGSAEVTPLVKISGTTTSGAAIAESDTSASSTCDFPELPTPEQPQPTPEQPQPTVEQSQPTPEQPQSTAEQPQPAGGKSTDGTKLASTGANTGVAIALVGLLGIAGVGLVVARRRAR</sequence>
<feature type="compositionally biased region" description="Low complexity" evidence="5">
    <location>
        <begin position="417"/>
        <end position="439"/>
    </location>
</feature>
<evidence type="ECO:0000256" key="1">
    <source>
        <dbReference type="ARBA" id="ARBA00022512"/>
    </source>
</evidence>
<keyword evidence="6" id="KW-0812">Transmembrane</keyword>
<dbReference type="RefSeq" id="WP_060565780.1">
    <property type="nucleotide sequence ID" value="NZ_CP040006.1"/>
</dbReference>
<organism evidence="9 10">
    <name type="scientific">Schaalia odontolytica</name>
    <dbReference type="NCBI Taxonomy" id="1660"/>
    <lineage>
        <taxon>Bacteria</taxon>
        <taxon>Bacillati</taxon>
        <taxon>Actinomycetota</taxon>
        <taxon>Actinomycetes</taxon>
        <taxon>Actinomycetales</taxon>
        <taxon>Actinomycetaceae</taxon>
        <taxon>Schaalia</taxon>
    </lineage>
</organism>
<evidence type="ECO:0000256" key="2">
    <source>
        <dbReference type="ARBA" id="ARBA00022525"/>
    </source>
</evidence>
<evidence type="ECO:0000256" key="4">
    <source>
        <dbReference type="ARBA" id="ARBA00023088"/>
    </source>
</evidence>
<dbReference type="EMBL" id="LLVT01000001">
    <property type="protein sequence ID" value="KSW12989.1"/>
    <property type="molecule type" value="Genomic_DNA"/>
</dbReference>
<evidence type="ECO:0000256" key="3">
    <source>
        <dbReference type="ARBA" id="ARBA00022729"/>
    </source>
</evidence>
<keyword evidence="4" id="KW-0572">Peptidoglycan-anchor</keyword>
<protein>
    <submittedName>
        <fullName evidence="9">Peptidase</fullName>
    </submittedName>
</protein>
<dbReference type="Proteomes" id="UP000054686">
    <property type="component" value="Unassembled WGS sequence"/>
</dbReference>
<feature type="signal peptide" evidence="7">
    <location>
        <begin position="1"/>
        <end position="26"/>
    </location>
</feature>
<feature type="compositionally biased region" description="Polar residues" evidence="5">
    <location>
        <begin position="386"/>
        <end position="398"/>
    </location>
</feature>
<keyword evidence="2" id="KW-0964">Secreted</keyword>
<keyword evidence="6" id="KW-1133">Transmembrane helix</keyword>
<evidence type="ECO:0000259" key="8">
    <source>
        <dbReference type="PROSITE" id="PS50847"/>
    </source>
</evidence>
<evidence type="ECO:0000313" key="9">
    <source>
        <dbReference type="EMBL" id="KSW12989.1"/>
    </source>
</evidence>
<dbReference type="AlphaFoldDB" id="A0A0V8RY68"/>
<feature type="domain" description="Gram-positive cocci surface proteins LPxTG" evidence="8">
    <location>
        <begin position="450"/>
        <end position="482"/>
    </location>
</feature>
<dbReference type="PROSITE" id="PS50847">
    <property type="entry name" value="GRAM_POS_ANCHORING"/>
    <property type="match status" value="1"/>
</dbReference>
<evidence type="ECO:0000313" key="10">
    <source>
        <dbReference type="Proteomes" id="UP000054686"/>
    </source>
</evidence>
<reference evidence="9 10" key="1">
    <citation type="submission" date="2015-10" db="EMBL/GenBank/DDBJ databases">
        <title>Draft Genome of Actinomyces odontolyticus subsp. actinosynbacter strain XH001.</title>
        <authorList>
            <person name="Mclean J.S."/>
            <person name="He X."/>
        </authorList>
    </citation>
    <scope>NUCLEOTIDE SEQUENCE [LARGE SCALE GENOMIC DNA]</scope>
    <source>
        <strain evidence="9 10">XH001</strain>
    </source>
</reference>
<evidence type="ECO:0000256" key="6">
    <source>
        <dbReference type="SAM" id="Phobius"/>
    </source>
</evidence>